<gene>
    <name evidence="2" type="ORF">O181_027092</name>
</gene>
<protein>
    <recommendedName>
        <fullName evidence="4">Secreted protein</fullName>
    </recommendedName>
</protein>
<reference evidence="2" key="1">
    <citation type="submission" date="2021-03" db="EMBL/GenBank/DDBJ databases">
        <title>Draft genome sequence of rust myrtle Austropuccinia psidii MF-1, a brazilian biotype.</title>
        <authorList>
            <person name="Quecine M.C."/>
            <person name="Pachon D.M.R."/>
            <person name="Bonatelli M.L."/>
            <person name="Correr F.H."/>
            <person name="Franceschini L.M."/>
            <person name="Leite T.F."/>
            <person name="Margarido G.R.A."/>
            <person name="Almeida C.A."/>
            <person name="Ferrarezi J.A."/>
            <person name="Labate C.A."/>
        </authorList>
    </citation>
    <scope>NUCLEOTIDE SEQUENCE</scope>
    <source>
        <strain evidence="2">MF-1</strain>
    </source>
</reference>
<evidence type="ECO:0008006" key="4">
    <source>
        <dbReference type="Google" id="ProtNLM"/>
    </source>
</evidence>
<dbReference type="AlphaFoldDB" id="A0A9Q3H1D0"/>
<organism evidence="2 3">
    <name type="scientific">Austropuccinia psidii MF-1</name>
    <dbReference type="NCBI Taxonomy" id="1389203"/>
    <lineage>
        <taxon>Eukaryota</taxon>
        <taxon>Fungi</taxon>
        <taxon>Dikarya</taxon>
        <taxon>Basidiomycota</taxon>
        <taxon>Pucciniomycotina</taxon>
        <taxon>Pucciniomycetes</taxon>
        <taxon>Pucciniales</taxon>
        <taxon>Sphaerophragmiaceae</taxon>
        <taxon>Austropuccinia</taxon>
    </lineage>
</organism>
<accession>A0A9Q3H1D0</accession>
<name>A0A9Q3H1D0_9BASI</name>
<evidence type="ECO:0000313" key="2">
    <source>
        <dbReference type="EMBL" id="MBW0487377.1"/>
    </source>
</evidence>
<evidence type="ECO:0000256" key="1">
    <source>
        <dbReference type="SAM" id="SignalP"/>
    </source>
</evidence>
<comment type="caution">
    <text evidence="2">The sequence shown here is derived from an EMBL/GenBank/DDBJ whole genome shotgun (WGS) entry which is preliminary data.</text>
</comment>
<sequence length="205" mass="22642">MHLYSILCLLTISISSLMATQHTSCFNYFLEKDKCVFAKNGDKRCDPTPKVAKSAGTLSSHLKHGKRDNSHPIERRYATINKTEYVAGGDGICGIYDTNKQAGACLWSGSGGKPGWLSGSKTSNCGKTLYIQRQGNPSGVVFAPVVDGCSFGMTQAKDGCFEIYLTNKTFFDLKPTKWEQDHGRMFNLIWDFDNLYGNKSRNGPV</sequence>
<feature type="chain" id="PRO_5040435406" description="Secreted protein" evidence="1">
    <location>
        <begin position="20"/>
        <end position="205"/>
    </location>
</feature>
<feature type="signal peptide" evidence="1">
    <location>
        <begin position="1"/>
        <end position="19"/>
    </location>
</feature>
<dbReference type="EMBL" id="AVOT02009107">
    <property type="protein sequence ID" value="MBW0487377.1"/>
    <property type="molecule type" value="Genomic_DNA"/>
</dbReference>
<proteinExistence type="predicted"/>
<dbReference type="Proteomes" id="UP000765509">
    <property type="component" value="Unassembled WGS sequence"/>
</dbReference>
<keyword evidence="3" id="KW-1185">Reference proteome</keyword>
<dbReference type="OrthoDB" id="2499360at2759"/>
<keyword evidence="1" id="KW-0732">Signal</keyword>
<evidence type="ECO:0000313" key="3">
    <source>
        <dbReference type="Proteomes" id="UP000765509"/>
    </source>
</evidence>